<evidence type="ECO:0000256" key="1">
    <source>
        <dbReference type="SAM" id="Phobius"/>
    </source>
</evidence>
<reference evidence="3" key="1">
    <citation type="submission" date="2018-03" db="EMBL/GenBank/DDBJ databases">
        <authorList>
            <person name="Sun L."/>
            <person name="Liu H."/>
            <person name="Chen W."/>
            <person name="Huang K."/>
            <person name="Liu W."/>
            <person name="Gao X."/>
        </authorList>
    </citation>
    <scope>NUCLEOTIDE SEQUENCE [LARGE SCALE GENOMIC DNA]</scope>
    <source>
        <strain evidence="3">SH9</strain>
    </source>
</reference>
<comment type="caution">
    <text evidence="2">The sequence shown here is derived from an EMBL/GenBank/DDBJ whole genome shotgun (WGS) entry which is preliminary data.</text>
</comment>
<protein>
    <submittedName>
        <fullName evidence="2">Uncharacterized protein</fullName>
    </submittedName>
</protein>
<keyword evidence="1" id="KW-1133">Transmembrane helix</keyword>
<name>A0A2T1HM25_9HYPH</name>
<keyword evidence="1" id="KW-0472">Membrane</keyword>
<dbReference type="Proteomes" id="UP000239772">
    <property type="component" value="Unassembled WGS sequence"/>
</dbReference>
<evidence type="ECO:0000313" key="2">
    <source>
        <dbReference type="EMBL" id="PSC02686.1"/>
    </source>
</evidence>
<dbReference type="AlphaFoldDB" id="A0A2T1HM25"/>
<accession>A0A2T1HM25</accession>
<keyword evidence="3" id="KW-1185">Reference proteome</keyword>
<evidence type="ECO:0000313" key="3">
    <source>
        <dbReference type="Proteomes" id="UP000239772"/>
    </source>
</evidence>
<proteinExistence type="predicted"/>
<organism evidence="2 3">
    <name type="scientific">Alsobacter soli</name>
    <dbReference type="NCBI Taxonomy" id="2109933"/>
    <lineage>
        <taxon>Bacteria</taxon>
        <taxon>Pseudomonadati</taxon>
        <taxon>Pseudomonadota</taxon>
        <taxon>Alphaproteobacteria</taxon>
        <taxon>Hyphomicrobiales</taxon>
        <taxon>Alsobacteraceae</taxon>
        <taxon>Alsobacter</taxon>
    </lineage>
</organism>
<feature type="transmembrane region" description="Helical" evidence="1">
    <location>
        <begin position="16"/>
        <end position="36"/>
    </location>
</feature>
<keyword evidence="1" id="KW-0812">Transmembrane</keyword>
<sequence length="77" mass="8431">MRARQLWSTWASSPEIALALRVVLVLGVLGIWWELASAYDELRRIRGNTGYISGEVTVSGAVEVRGAPGQPLPVRVQ</sequence>
<dbReference type="EMBL" id="PVZS01000041">
    <property type="protein sequence ID" value="PSC02686.1"/>
    <property type="molecule type" value="Genomic_DNA"/>
</dbReference>
<gene>
    <name evidence="2" type="ORF">SLNSH_22765</name>
</gene>